<proteinExistence type="inferred from homology"/>
<dbReference type="InterPro" id="IPR050365">
    <property type="entry name" value="TIM50"/>
</dbReference>
<comment type="subunit">
    <text evidence="12">Component of the TIM23 complex.</text>
</comment>
<feature type="transmembrane region" description="Helical" evidence="12">
    <location>
        <begin position="38"/>
        <end position="60"/>
    </location>
</feature>
<evidence type="ECO:0000256" key="12">
    <source>
        <dbReference type="RuleBase" id="RU365079"/>
    </source>
</evidence>
<dbReference type="PANTHER" id="PTHR12210">
    <property type="entry name" value="DULLARD PROTEIN PHOSPHATASE"/>
    <property type="match status" value="1"/>
</dbReference>
<feature type="transmembrane region" description="Helical" evidence="12">
    <location>
        <begin position="314"/>
        <end position="334"/>
    </location>
</feature>
<organism evidence="15 16">
    <name type="scientific">Magallana gigas</name>
    <name type="common">Pacific oyster</name>
    <name type="synonym">Crassostrea gigas</name>
    <dbReference type="NCBI Taxonomy" id="29159"/>
    <lineage>
        <taxon>Eukaryota</taxon>
        <taxon>Metazoa</taxon>
        <taxon>Spiralia</taxon>
        <taxon>Lophotrochozoa</taxon>
        <taxon>Mollusca</taxon>
        <taxon>Bivalvia</taxon>
        <taxon>Autobranchia</taxon>
        <taxon>Pteriomorphia</taxon>
        <taxon>Ostreida</taxon>
        <taxon>Ostreoidea</taxon>
        <taxon>Ostreidae</taxon>
        <taxon>Magallana</taxon>
    </lineage>
</organism>
<keyword evidence="7 12" id="KW-0809">Transit peptide</keyword>
<evidence type="ECO:0000313" key="15">
    <source>
        <dbReference type="EnsemblMetazoa" id="G10463.4:cds"/>
    </source>
</evidence>
<evidence type="ECO:0000256" key="7">
    <source>
        <dbReference type="ARBA" id="ARBA00022946"/>
    </source>
</evidence>
<dbReference type="AlphaFoldDB" id="A0A8W8HPD4"/>
<dbReference type="EnsemblMetazoa" id="G10463.4">
    <property type="protein sequence ID" value="G10463.4:cds"/>
    <property type="gene ID" value="G10463"/>
</dbReference>
<dbReference type="InterPro" id="IPR036412">
    <property type="entry name" value="HAD-like_sf"/>
</dbReference>
<dbReference type="GO" id="GO:0005744">
    <property type="term" value="C:TIM23 mitochondrial import inner membrane translocase complex"/>
    <property type="evidence" value="ECO:0007669"/>
    <property type="project" value="UniProtKB-UniRule"/>
</dbReference>
<dbReference type="SMART" id="SM00577">
    <property type="entry name" value="CPDc"/>
    <property type="match status" value="1"/>
</dbReference>
<evidence type="ECO:0000256" key="11">
    <source>
        <dbReference type="ARBA" id="ARBA00023136"/>
    </source>
</evidence>
<keyword evidence="9 12" id="KW-0811">Translocation</keyword>
<keyword evidence="10 12" id="KW-0496">Mitochondrion</keyword>
<dbReference type="SUPFAM" id="SSF56784">
    <property type="entry name" value="HAD-like"/>
    <property type="match status" value="1"/>
</dbReference>
<accession>A0A8W8HPD4</accession>
<evidence type="ECO:0000256" key="10">
    <source>
        <dbReference type="ARBA" id="ARBA00023128"/>
    </source>
</evidence>
<evidence type="ECO:0000256" key="4">
    <source>
        <dbReference type="ARBA" id="ARBA00022692"/>
    </source>
</evidence>
<comment type="caution">
    <text evidence="12">Lacks conserved residue(s) required for the propagation of feature annotation.</text>
</comment>
<evidence type="ECO:0000256" key="2">
    <source>
        <dbReference type="ARBA" id="ARBA00006344"/>
    </source>
</evidence>
<dbReference type="Pfam" id="PF03031">
    <property type="entry name" value="NIF"/>
    <property type="match status" value="1"/>
</dbReference>
<dbReference type="Proteomes" id="UP000005408">
    <property type="component" value="Unassembled WGS sequence"/>
</dbReference>
<comment type="similarity">
    <text evidence="2 12">Belongs to the TIM50 family.</text>
</comment>
<keyword evidence="16" id="KW-1185">Reference proteome</keyword>
<dbReference type="CDD" id="cd07521">
    <property type="entry name" value="HAD_FCP1-like"/>
    <property type="match status" value="1"/>
</dbReference>
<protein>
    <recommendedName>
        <fullName evidence="12">Mitochondrial import inner membrane translocase subunit TIM50</fullName>
    </recommendedName>
</protein>
<evidence type="ECO:0000259" key="14">
    <source>
        <dbReference type="PROSITE" id="PS50969"/>
    </source>
</evidence>
<keyword evidence="3 12" id="KW-0813">Transport</keyword>
<keyword evidence="6 12" id="KW-0653">Protein transport</keyword>
<evidence type="ECO:0000256" key="6">
    <source>
        <dbReference type="ARBA" id="ARBA00022927"/>
    </source>
</evidence>
<evidence type="ECO:0000256" key="5">
    <source>
        <dbReference type="ARBA" id="ARBA00022792"/>
    </source>
</evidence>
<evidence type="ECO:0000256" key="13">
    <source>
        <dbReference type="SAM" id="MobiDB-lite"/>
    </source>
</evidence>
<feature type="domain" description="FCP1 homology" evidence="14">
    <location>
        <begin position="387"/>
        <end position="531"/>
    </location>
</feature>
<name>A0A8W8HPD4_MAGGI</name>
<keyword evidence="8 12" id="KW-1133">Transmembrane helix</keyword>
<evidence type="ECO:0000256" key="3">
    <source>
        <dbReference type="ARBA" id="ARBA00022448"/>
    </source>
</evidence>
<feature type="compositionally biased region" description="Basic and acidic residues" evidence="13">
    <location>
        <begin position="568"/>
        <end position="578"/>
    </location>
</feature>
<reference evidence="15" key="1">
    <citation type="submission" date="2022-08" db="UniProtKB">
        <authorList>
            <consortium name="EnsemblMetazoa"/>
        </authorList>
    </citation>
    <scope>IDENTIFICATION</scope>
    <source>
        <strain evidence="15">05x7-T-G4-1.051#20</strain>
    </source>
</reference>
<keyword evidence="11 12" id="KW-0472">Membrane</keyword>
<comment type="subcellular location">
    <subcellularLocation>
        <location evidence="1 12">Mitochondrion inner membrane</location>
        <topology evidence="1 12">Single-pass membrane protein</topology>
    </subcellularLocation>
</comment>
<keyword evidence="5" id="KW-0999">Mitochondrion inner membrane</keyword>
<feature type="region of interest" description="Disordered" evidence="13">
    <location>
        <begin position="568"/>
        <end position="591"/>
    </location>
</feature>
<comment type="function">
    <text evidence="12">Essential component of the TIM23 complex, a complex that mediates the translocation of transit peptide-containing proteins across the mitochondrial inner membrane.</text>
</comment>
<dbReference type="SMR" id="A0A8W8HPD4"/>
<dbReference type="InterPro" id="IPR004274">
    <property type="entry name" value="FCP1_dom"/>
</dbReference>
<dbReference type="GO" id="GO:0015031">
    <property type="term" value="P:protein transport"/>
    <property type="evidence" value="ECO:0007669"/>
    <property type="project" value="UniProtKB-KW"/>
</dbReference>
<evidence type="ECO:0000313" key="16">
    <source>
        <dbReference type="Proteomes" id="UP000005408"/>
    </source>
</evidence>
<dbReference type="PROSITE" id="PS50969">
    <property type="entry name" value="FCP1"/>
    <property type="match status" value="1"/>
</dbReference>
<evidence type="ECO:0000256" key="1">
    <source>
        <dbReference type="ARBA" id="ARBA00004434"/>
    </source>
</evidence>
<sequence>MFRVSHISVSRRQQWNSTHHSFFGTVQPRGKQPCFRGLFLGVIAGILLIIGIMLTWIAGLSGIVEAGPILIGFSLIVFLVATCQFLQARKEQLLERQAEEQRRQTIATMAVSQDGENPPETVIIEAFTPSELYSSTDDNAPPSYMEATESDLNHSVLLPDEVDEQMEDPPSYAEAMSTSCVEISTRGTTPASACWVPPYYPYLSPPELCPTNHCDPPIMMTSLDREGVESNDLEISSDVDEYSEEINPVWIIMPNCCVLCNCVVYERCTLMLSNDHWIHTRNVLYNDSVTSDSKVNSEKEDAKKKPKWKKYGEYFMWFNLAFFSAGAVYSLYILGVPPTDPEGNVVGDEFGKGFSIKRSIANFKMKKQEIEEPSRKKLLPEPLQPPFVQPPYTLVLEITGILVKPEWTIKTGWRFKKRPGVDYFLQAIGPPLFETVVYTSETGMNAIPVIHSLDQQGNIMYKLYRDATLYDGKDHVKDLSYLNRDLSKVIMIDCKSKAVNLQRNNAFVLKEWDGDENDTSLFDLASFLQTLAHSKVDDVRSVLEYYMQFDDPMAKFRENQLILQEEQEKQRIMQERPKQKSPLDFARSFKR</sequence>
<evidence type="ECO:0000256" key="8">
    <source>
        <dbReference type="ARBA" id="ARBA00022989"/>
    </source>
</evidence>
<feature type="transmembrane region" description="Helical" evidence="12">
    <location>
        <begin position="66"/>
        <end position="86"/>
    </location>
</feature>
<dbReference type="FunFam" id="3.40.50.1000:FF:000019">
    <property type="entry name" value="Mitochondrial import inner membrane translocase subunit TIM50"/>
    <property type="match status" value="1"/>
</dbReference>
<evidence type="ECO:0000256" key="9">
    <source>
        <dbReference type="ARBA" id="ARBA00023010"/>
    </source>
</evidence>
<dbReference type="Gene3D" id="3.40.50.1000">
    <property type="entry name" value="HAD superfamily/HAD-like"/>
    <property type="match status" value="1"/>
</dbReference>
<keyword evidence="4 12" id="KW-0812">Transmembrane</keyword>
<dbReference type="InterPro" id="IPR023214">
    <property type="entry name" value="HAD_sf"/>
</dbReference>